<dbReference type="GO" id="GO:0005990">
    <property type="term" value="P:lactose catabolic process"/>
    <property type="evidence" value="ECO:0007669"/>
    <property type="project" value="TreeGrafter"/>
</dbReference>
<evidence type="ECO:0000313" key="9">
    <source>
        <dbReference type="Proteomes" id="UP000315010"/>
    </source>
</evidence>
<dbReference type="Gene3D" id="2.60.120.260">
    <property type="entry name" value="Galactose-binding domain-like"/>
    <property type="match status" value="1"/>
</dbReference>
<protein>
    <recommendedName>
        <fullName evidence="3">beta-galactosidase</fullName>
        <ecNumber evidence="3">3.2.1.23</ecNumber>
    </recommendedName>
</protein>
<comment type="similarity">
    <text evidence="2">Belongs to the glycosyl hydrolase 2 family.</text>
</comment>
<evidence type="ECO:0000256" key="6">
    <source>
        <dbReference type="SAM" id="SignalP"/>
    </source>
</evidence>
<keyword evidence="9" id="KW-1185">Reference proteome</keyword>
<dbReference type="OrthoDB" id="9762066at2"/>
<dbReference type="Pfam" id="PF02837">
    <property type="entry name" value="Glyco_hydro_2_N"/>
    <property type="match status" value="1"/>
</dbReference>
<dbReference type="InterPro" id="IPR008979">
    <property type="entry name" value="Galactose-bd-like_sf"/>
</dbReference>
<proteinExistence type="inferred from homology"/>
<keyword evidence="4 8" id="KW-0378">Hydrolase</keyword>
<dbReference type="PANTHER" id="PTHR46323">
    <property type="entry name" value="BETA-GALACTOSIDASE"/>
    <property type="match status" value="1"/>
</dbReference>
<evidence type="ECO:0000313" key="8">
    <source>
        <dbReference type="EMBL" id="TWT80202.1"/>
    </source>
</evidence>
<feature type="domain" description="Glycosyl hydrolases family 2 sugar binding" evidence="7">
    <location>
        <begin position="70"/>
        <end position="192"/>
    </location>
</feature>
<reference evidence="8 9" key="1">
    <citation type="submission" date="2019-02" db="EMBL/GenBank/DDBJ databases">
        <title>Deep-cultivation of Planctomycetes and their phenomic and genomic characterization uncovers novel biology.</title>
        <authorList>
            <person name="Wiegand S."/>
            <person name="Jogler M."/>
            <person name="Boedeker C."/>
            <person name="Pinto D."/>
            <person name="Vollmers J."/>
            <person name="Rivas-Marin E."/>
            <person name="Kohn T."/>
            <person name="Peeters S.H."/>
            <person name="Heuer A."/>
            <person name="Rast P."/>
            <person name="Oberbeckmann S."/>
            <person name="Bunk B."/>
            <person name="Jeske O."/>
            <person name="Meyerdierks A."/>
            <person name="Storesund J.E."/>
            <person name="Kallscheuer N."/>
            <person name="Luecker S."/>
            <person name="Lage O.M."/>
            <person name="Pohl T."/>
            <person name="Merkel B.J."/>
            <person name="Hornburger P."/>
            <person name="Mueller R.-W."/>
            <person name="Bruemmer F."/>
            <person name="Labrenz M."/>
            <person name="Spormann A.M."/>
            <person name="Op Den Camp H."/>
            <person name="Overmann J."/>
            <person name="Amann R."/>
            <person name="Jetten M.S.M."/>
            <person name="Mascher T."/>
            <person name="Medema M.H."/>
            <person name="Devos D.P."/>
            <person name="Kaster A.-K."/>
            <person name="Ovreas L."/>
            <person name="Rohde M."/>
            <person name="Galperin M.Y."/>
            <person name="Jogler C."/>
        </authorList>
    </citation>
    <scope>NUCLEOTIDE SEQUENCE [LARGE SCALE GENOMIC DNA]</scope>
    <source>
        <strain evidence="8 9">CA13</strain>
    </source>
</reference>
<evidence type="ECO:0000256" key="1">
    <source>
        <dbReference type="ARBA" id="ARBA00001412"/>
    </source>
</evidence>
<dbReference type="EMBL" id="SJPJ01000001">
    <property type="protein sequence ID" value="TWT80202.1"/>
    <property type="molecule type" value="Genomic_DNA"/>
</dbReference>
<evidence type="ECO:0000256" key="3">
    <source>
        <dbReference type="ARBA" id="ARBA00012756"/>
    </source>
</evidence>
<dbReference type="GO" id="GO:0009341">
    <property type="term" value="C:beta-galactosidase complex"/>
    <property type="evidence" value="ECO:0007669"/>
    <property type="project" value="TreeGrafter"/>
</dbReference>
<evidence type="ECO:0000256" key="2">
    <source>
        <dbReference type="ARBA" id="ARBA00007401"/>
    </source>
</evidence>
<dbReference type="InterPro" id="IPR050347">
    <property type="entry name" value="Bact_Beta-galactosidase"/>
</dbReference>
<sequence precursor="true">MFARLSVSLLACLIATSFVATAADSANKQADWENERVIGINKESGRVFSLPFADRSQAMEKRWQESSNVKLLNGTWKFHYAKRHDLRPTDFYQEAFDVSDWSDIKVPSSWQTLGFGAPLYVNTRYPFHRDLPTVTGEPPEHYTAFEYRNPVGSYRRNFALPSDCSGGEVFIHFGGVESAFYLWVNGEQVGNSEAVCPGEGPGRFSWASTCAVNRMRSEQDAQ</sequence>
<feature type="chain" id="PRO_5022778248" description="beta-galactosidase" evidence="6">
    <location>
        <begin position="23"/>
        <end position="222"/>
    </location>
</feature>
<feature type="signal peptide" evidence="6">
    <location>
        <begin position="1"/>
        <end position="22"/>
    </location>
</feature>
<evidence type="ECO:0000256" key="5">
    <source>
        <dbReference type="ARBA" id="ARBA00023295"/>
    </source>
</evidence>
<dbReference type="AlphaFoldDB" id="A0A5C5YYR0"/>
<dbReference type="InterPro" id="IPR006104">
    <property type="entry name" value="Glyco_hydro_2_N"/>
</dbReference>
<evidence type="ECO:0000256" key="4">
    <source>
        <dbReference type="ARBA" id="ARBA00022801"/>
    </source>
</evidence>
<organism evidence="8 9">
    <name type="scientific">Novipirellula herctigrandis</name>
    <dbReference type="NCBI Taxonomy" id="2527986"/>
    <lineage>
        <taxon>Bacteria</taxon>
        <taxon>Pseudomonadati</taxon>
        <taxon>Planctomycetota</taxon>
        <taxon>Planctomycetia</taxon>
        <taxon>Pirellulales</taxon>
        <taxon>Pirellulaceae</taxon>
        <taxon>Novipirellula</taxon>
    </lineage>
</organism>
<dbReference type="EC" id="3.2.1.23" evidence="3"/>
<dbReference type="RefSeq" id="WP_146395271.1">
    <property type="nucleotide sequence ID" value="NZ_SJPJ01000001.1"/>
</dbReference>
<gene>
    <name evidence="8" type="primary">cbgA_3</name>
    <name evidence="8" type="ORF">CA13_16150</name>
</gene>
<comment type="caution">
    <text evidence="8">The sequence shown here is derived from an EMBL/GenBank/DDBJ whole genome shotgun (WGS) entry which is preliminary data.</text>
</comment>
<dbReference type="Proteomes" id="UP000315010">
    <property type="component" value="Unassembled WGS sequence"/>
</dbReference>
<accession>A0A5C5YYR0</accession>
<dbReference type="PANTHER" id="PTHR46323:SF2">
    <property type="entry name" value="BETA-GALACTOSIDASE"/>
    <property type="match status" value="1"/>
</dbReference>
<keyword evidence="6" id="KW-0732">Signal</keyword>
<evidence type="ECO:0000259" key="7">
    <source>
        <dbReference type="Pfam" id="PF02837"/>
    </source>
</evidence>
<keyword evidence="5 8" id="KW-0326">Glycosidase</keyword>
<dbReference type="GO" id="GO:0004565">
    <property type="term" value="F:beta-galactosidase activity"/>
    <property type="evidence" value="ECO:0007669"/>
    <property type="project" value="UniProtKB-EC"/>
</dbReference>
<dbReference type="SUPFAM" id="SSF49785">
    <property type="entry name" value="Galactose-binding domain-like"/>
    <property type="match status" value="1"/>
</dbReference>
<comment type="catalytic activity">
    <reaction evidence="1">
        <text>Hydrolysis of terminal non-reducing beta-D-galactose residues in beta-D-galactosides.</text>
        <dbReference type="EC" id="3.2.1.23"/>
    </reaction>
</comment>
<name>A0A5C5YYR0_9BACT</name>